<accession>A0A2P7S5D8</accession>
<keyword evidence="1" id="KW-1133">Transmembrane helix</keyword>
<feature type="transmembrane region" description="Helical" evidence="1">
    <location>
        <begin position="143"/>
        <end position="166"/>
    </location>
</feature>
<dbReference type="EMBL" id="PXYL01000013">
    <property type="protein sequence ID" value="PSJ57651.1"/>
    <property type="molecule type" value="Genomic_DNA"/>
</dbReference>
<gene>
    <name evidence="3" type="ORF">C7I85_22115</name>
</gene>
<keyword evidence="1" id="KW-0812">Transmembrane</keyword>
<evidence type="ECO:0000256" key="1">
    <source>
        <dbReference type="SAM" id="Phobius"/>
    </source>
</evidence>
<organism evidence="3 4">
    <name type="scientific">Pseudaminobacter soli</name>
    <name type="common">ex Li et al. 2025</name>
    <dbReference type="NCBI Taxonomy" id="1295366"/>
    <lineage>
        <taxon>Bacteria</taxon>
        <taxon>Pseudomonadati</taxon>
        <taxon>Pseudomonadota</taxon>
        <taxon>Alphaproteobacteria</taxon>
        <taxon>Hyphomicrobiales</taxon>
        <taxon>Phyllobacteriaceae</taxon>
        <taxon>Pseudaminobacter</taxon>
    </lineage>
</organism>
<evidence type="ECO:0000313" key="3">
    <source>
        <dbReference type="EMBL" id="PSJ57651.1"/>
    </source>
</evidence>
<dbReference type="InterPro" id="IPR000045">
    <property type="entry name" value="Prepilin_IV_endopep_pep"/>
</dbReference>
<evidence type="ECO:0000313" key="4">
    <source>
        <dbReference type="Proteomes" id="UP000240653"/>
    </source>
</evidence>
<comment type="caution">
    <text evidence="3">The sequence shown here is derived from an EMBL/GenBank/DDBJ whole genome shotgun (WGS) entry which is preliminary data.</text>
</comment>
<name>A0A2P7S5D8_9HYPH</name>
<reference evidence="3 4" key="1">
    <citation type="submission" date="2018-03" db="EMBL/GenBank/DDBJ databases">
        <title>The draft genome of Mesorhizobium soli JCM 19897.</title>
        <authorList>
            <person name="Li L."/>
            <person name="Liu L."/>
            <person name="Liang L."/>
            <person name="Wang T."/>
            <person name="Zhang X."/>
        </authorList>
    </citation>
    <scope>NUCLEOTIDE SEQUENCE [LARGE SCALE GENOMIC DNA]</scope>
    <source>
        <strain evidence="3 4">JCM 19897</strain>
    </source>
</reference>
<dbReference type="GO" id="GO:0004190">
    <property type="term" value="F:aspartic-type endopeptidase activity"/>
    <property type="evidence" value="ECO:0007669"/>
    <property type="project" value="InterPro"/>
</dbReference>
<feature type="transmembrane region" description="Helical" evidence="1">
    <location>
        <begin position="99"/>
        <end position="122"/>
    </location>
</feature>
<dbReference type="Gene3D" id="1.20.120.1220">
    <property type="match status" value="1"/>
</dbReference>
<feature type="domain" description="Prepilin type IV endopeptidase peptidase" evidence="2">
    <location>
        <begin position="12"/>
        <end position="115"/>
    </location>
</feature>
<dbReference type="GO" id="GO:0016020">
    <property type="term" value="C:membrane"/>
    <property type="evidence" value="ECO:0007669"/>
    <property type="project" value="InterPro"/>
</dbReference>
<sequence length="172" mass="18524">MLMAVSILMKLIATPLLLKIGWKDFATQKIANSDVLLLLALGLASLFLAALAENFWWNLGLSAIAGALLFLLLFPFWLLRKIGAGDVKLLAVAPLVSGGADLLIFAIALLVFALITVTIVRNPMLLPSPAFRAYIKHLDHQRVVPFGVPISAALLVTIALQVYGLASRLILT</sequence>
<dbReference type="Proteomes" id="UP000240653">
    <property type="component" value="Unassembled WGS sequence"/>
</dbReference>
<protein>
    <submittedName>
        <fullName evidence="3">Prepilin peptidase</fullName>
    </submittedName>
</protein>
<feature type="transmembrane region" description="Helical" evidence="1">
    <location>
        <begin position="35"/>
        <end position="52"/>
    </location>
</feature>
<dbReference type="OrthoDB" id="9814257at2"/>
<evidence type="ECO:0000259" key="2">
    <source>
        <dbReference type="Pfam" id="PF01478"/>
    </source>
</evidence>
<dbReference type="Pfam" id="PF01478">
    <property type="entry name" value="Peptidase_A24"/>
    <property type="match status" value="1"/>
</dbReference>
<keyword evidence="1" id="KW-0472">Membrane</keyword>
<feature type="transmembrane region" description="Helical" evidence="1">
    <location>
        <begin position="59"/>
        <end position="79"/>
    </location>
</feature>
<proteinExistence type="predicted"/>
<keyword evidence="4" id="KW-1185">Reference proteome</keyword>
<dbReference type="RefSeq" id="WP_106726185.1">
    <property type="nucleotide sequence ID" value="NZ_PXYL01000013.1"/>
</dbReference>
<dbReference type="AlphaFoldDB" id="A0A2P7S5D8"/>